<name>A0A396YWI8_9LEPT</name>
<protein>
    <submittedName>
        <fullName evidence="1">Uncharacterized protein</fullName>
    </submittedName>
</protein>
<gene>
    <name evidence="1" type="ORF">DLM75_20010</name>
</gene>
<evidence type="ECO:0000313" key="1">
    <source>
        <dbReference type="EMBL" id="RHX85808.1"/>
    </source>
</evidence>
<evidence type="ECO:0000313" key="2">
    <source>
        <dbReference type="Proteomes" id="UP000265798"/>
    </source>
</evidence>
<comment type="caution">
    <text evidence="1">The sequence shown here is derived from an EMBL/GenBank/DDBJ whole genome shotgun (WGS) entry which is preliminary data.</text>
</comment>
<proteinExistence type="predicted"/>
<dbReference type="Proteomes" id="UP000265798">
    <property type="component" value="Unassembled WGS sequence"/>
</dbReference>
<dbReference type="EMBL" id="QHCT01000007">
    <property type="protein sequence ID" value="RHX85808.1"/>
    <property type="molecule type" value="Genomic_DNA"/>
</dbReference>
<accession>A0A396YWI8</accession>
<organism evidence="1 2">
    <name type="scientific">Leptospira stimsonii</name>
    <dbReference type="NCBI Taxonomy" id="2202203"/>
    <lineage>
        <taxon>Bacteria</taxon>
        <taxon>Pseudomonadati</taxon>
        <taxon>Spirochaetota</taxon>
        <taxon>Spirochaetia</taxon>
        <taxon>Leptospirales</taxon>
        <taxon>Leptospiraceae</taxon>
        <taxon>Leptospira</taxon>
    </lineage>
</organism>
<sequence>MKEFLLFSLIRTKEHRCDLIRRSYLKRAFRTKESNPSKENVRVPTFLERPLVLARNDSL</sequence>
<reference evidence="2" key="1">
    <citation type="submission" date="2018-05" db="EMBL/GenBank/DDBJ databases">
        <title>Leptospira yasudae sp. nov. and Leptospira stimsonii sp. nov., two pathogenic species of the genus Leptospira isolated from environmental sources.</title>
        <authorList>
            <person name="Casanovas-Massana A."/>
            <person name="Hamond C."/>
            <person name="Santos L.A."/>
            <person name="Hacker K.P."/>
            <person name="Balassiano I."/>
            <person name="Medeiros M.A."/>
            <person name="Reis M.G."/>
            <person name="Ko A.I."/>
            <person name="Wunder E.A."/>
        </authorList>
    </citation>
    <scope>NUCLEOTIDE SEQUENCE [LARGE SCALE GENOMIC DNA]</scope>
    <source>
        <strain evidence="2">Yale</strain>
    </source>
</reference>
<dbReference type="AlphaFoldDB" id="A0A396YWI8"/>